<evidence type="ECO:0000313" key="6">
    <source>
        <dbReference type="Proteomes" id="UP000676194"/>
    </source>
</evidence>
<dbReference type="AlphaFoldDB" id="A0A8E6B4P5"/>
<dbReference type="Proteomes" id="UP000676194">
    <property type="component" value="Chromosome"/>
</dbReference>
<name>A0A8E6B4P5_9BACT</name>
<dbReference type="Pfam" id="PF07635">
    <property type="entry name" value="PSCyt1"/>
    <property type="match status" value="1"/>
</dbReference>
<dbReference type="PANTHER" id="PTHR35889">
    <property type="entry name" value="CYCLOINULO-OLIGOSACCHARIDE FRUCTANOTRANSFERASE-RELATED"/>
    <property type="match status" value="1"/>
</dbReference>
<evidence type="ECO:0000259" key="4">
    <source>
        <dbReference type="Pfam" id="PF07635"/>
    </source>
</evidence>
<evidence type="ECO:0000259" key="3">
    <source>
        <dbReference type="Pfam" id="PF07587"/>
    </source>
</evidence>
<evidence type="ECO:0000313" key="5">
    <source>
        <dbReference type="EMBL" id="QVL31239.1"/>
    </source>
</evidence>
<dbReference type="RefSeq" id="WP_213495120.1">
    <property type="nucleotide sequence ID" value="NZ_CP074694.1"/>
</dbReference>
<feature type="domain" description="Cytochrome C Planctomycete-type" evidence="4">
    <location>
        <begin position="36"/>
        <end position="91"/>
    </location>
</feature>
<feature type="signal peptide" evidence="1">
    <location>
        <begin position="1"/>
        <end position="18"/>
    </location>
</feature>
<feature type="domain" description="DUF1553" evidence="3">
    <location>
        <begin position="493"/>
        <end position="750"/>
    </location>
</feature>
<keyword evidence="1" id="KW-0732">Signal</keyword>
<dbReference type="SUPFAM" id="SSF46626">
    <property type="entry name" value="Cytochrome c"/>
    <property type="match status" value="1"/>
</dbReference>
<dbReference type="GO" id="GO:0020037">
    <property type="term" value="F:heme binding"/>
    <property type="evidence" value="ECO:0007669"/>
    <property type="project" value="InterPro"/>
</dbReference>
<keyword evidence="6" id="KW-1185">Reference proteome</keyword>
<dbReference type="PANTHER" id="PTHR35889:SF3">
    <property type="entry name" value="F-BOX DOMAIN-CONTAINING PROTEIN"/>
    <property type="match status" value="1"/>
</dbReference>
<feature type="chain" id="PRO_5034185836" evidence="1">
    <location>
        <begin position="19"/>
        <end position="805"/>
    </location>
</feature>
<evidence type="ECO:0000259" key="2">
    <source>
        <dbReference type="Pfam" id="PF07583"/>
    </source>
</evidence>
<dbReference type="EMBL" id="CP074694">
    <property type="protein sequence ID" value="QVL31239.1"/>
    <property type="molecule type" value="Genomic_DNA"/>
</dbReference>
<reference evidence="5" key="1">
    <citation type="submission" date="2021-05" db="EMBL/GenBank/DDBJ databases">
        <title>Complete genome sequence of the cellulolytic planctomycete Telmatocola sphagniphila SP2T and characterization of the first cellulase from planctomycetes.</title>
        <authorList>
            <person name="Rakitin A.L."/>
            <person name="Beletsky A.V."/>
            <person name="Naumoff D.G."/>
            <person name="Kulichevskaya I.S."/>
            <person name="Mardanov A.V."/>
            <person name="Ravin N.V."/>
            <person name="Dedysh S.N."/>
        </authorList>
    </citation>
    <scope>NUCLEOTIDE SEQUENCE</scope>
    <source>
        <strain evidence="5">SP2T</strain>
    </source>
</reference>
<protein>
    <submittedName>
        <fullName evidence="5">DUF1553 domain-containing protein</fullName>
    </submittedName>
</protein>
<organism evidence="5 6">
    <name type="scientific">Telmatocola sphagniphila</name>
    <dbReference type="NCBI Taxonomy" id="1123043"/>
    <lineage>
        <taxon>Bacteria</taxon>
        <taxon>Pseudomonadati</taxon>
        <taxon>Planctomycetota</taxon>
        <taxon>Planctomycetia</taxon>
        <taxon>Gemmatales</taxon>
        <taxon>Gemmataceae</taxon>
    </lineage>
</organism>
<gene>
    <name evidence="5" type="ORF">KIH39_20685</name>
</gene>
<dbReference type="InterPro" id="IPR011429">
    <property type="entry name" value="Cyt_c_Planctomycete-type"/>
</dbReference>
<dbReference type="InterPro" id="IPR011444">
    <property type="entry name" value="DUF1549"/>
</dbReference>
<evidence type="ECO:0000256" key="1">
    <source>
        <dbReference type="SAM" id="SignalP"/>
    </source>
</evidence>
<dbReference type="Pfam" id="PF07587">
    <property type="entry name" value="PSD1"/>
    <property type="match status" value="1"/>
</dbReference>
<dbReference type="InterPro" id="IPR022655">
    <property type="entry name" value="DUF1553"/>
</dbReference>
<dbReference type="GO" id="GO:0009055">
    <property type="term" value="F:electron transfer activity"/>
    <property type="evidence" value="ECO:0007669"/>
    <property type="project" value="InterPro"/>
</dbReference>
<dbReference type="InterPro" id="IPR036909">
    <property type="entry name" value="Cyt_c-like_dom_sf"/>
</dbReference>
<feature type="domain" description="DUF1549" evidence="2">
    <location>
        <begin position="138"/>
        <end position="344"/>
    </location>
</feature>
<dbReference type="KEGG" id="tsph:KIH39_20685"/>
<accession>A0A8E6B4P5</accession>
<dbReference type="Pfam" id="PF07583">
    <property type="entry name" value="PSCyt2"/>
    <property type="match status" value="1"/>
</dbReference>
<sequence>MRLGCLAFVLLLPGLLRAAPPVSYGRDVRPILSENCFYCHGQDTNHRKADLRLDTAEGQKAEKLIIPGKPSESELVQRILSHDADKMMPPPKSNRKLTDAQKEILQRWIAEGAKFEGHWAFQTPVRPAVPKVASVSNPIDAFIRSKLAAEKISPASEAEKTALIRRLTLDLIGLPPTPEEVDAFLKDTSANAYEKVVDRLLANPHYGERMALPWLDAARYADSNGFQQDGDTFQWVWRDWVVKALNDNMPYDRFSIEQLAGDLLPNATLDQKIASAFNRNHLVNGEGGAIPEEQRFNILFDRVDVTATNWLGLTMACCQCHDHKYDPLTQKDYYSLLAAFNNVSENGAAGYQSSKTRVSPPFIEAPSPEQKAMAASLDKIAGDLRSALTEKQKLWELRAKNDKKLEAILKNPAQAKTHFEEKVEAKLAELVKAAEAEARNYKADEIPKVMIMADDRPRESHILDRGEYLKKKEKVTFAVPATLPPLPKEAPKNRLGLARWLFTPEHPLTARVAVNRMWQTFFGVGLVKTSEDFGVQGDVPLQAELLDWLAVEFRESGWNVKKIHRLIVTSATYKQSSRVSAEVLAKDPENRYLTRFPRVRLPAMILRDLALATSGLLDLRIAGKPVYPYQPDGIWETLAITKERDFTYPNSSGADLYRRSLYTFWRRTISPANMFDASARQVCKVKPSVTNTPLHALTTLNDPTWTEAARALAVKTVKSEANTDGRLAYIYRRVLSRAPTEKEKKILQRMLDEQTAFYKKDEPAAKKLLSVGASPMDPSVDAVTQAAWTNLCLAIFNLDEALTRE</sequence>
<proteinExistence type="predicted"/>